<gene>
    <name evidence="1" type="ORF">AFK71_02945</name>
</gene>
<name>A0A0L0QSV8_VIRPA</name>
<dbReference type="AlphaFoldDB" id="A0A0L0QSV8"/>
<comment type="caution">
    <text evidence="1">The sequence shown here is derived from an EMBL/GenBank/DDBJ whole genome shotgun (WGS) entry which is preliminary data.</text>
</comment>
<dbReference type="Proteomes" id="UP000036780">
    <property type="component" value="Unassembled WGS sequence"/>
</dbReference>
<dbReference type="PATRIC" id="fig|1473.5.peg.3505"/>
<dbReference type="EMBL" id="LGTO01000004">
    <property type="protein sequence ID" value="KNE21795.1"/>
    <property type="molecule type" value="Genomic_DNA"/>
</dbReference>
<dbReference type="RefSeq" id="WP_050350067.1">
    <property type="nucleotide sequence ID" value="NZ_CP073011.1"/>
</dbReference>
<evidence type="ECO:0000313" key="2">
    <source>
        <dbReference type="Proteomes" id="UP000036780"/>
    </source>
</evidence>
<keyword evidence="2" id="KW-1185">Reference proteome</keyword>
<evidence type="ECO:0000313" key="1">
    <source>
        <dbReference type="EMBL" id="KNE21795.1"/>
    </source>
</evidence>
<accession>A0A0L0QSV8</accession>
<protein>
    <recommendedName>
        <fullName evidence="3">Resolvase/invertase-type recombinase catalytic domain-containing protein</fullName>
    </recommendedName>
</protein>
<proteinExistence type="predicted"/>
<dbReference type="GeneID" id="66869498"/>
<evidence type="ECO:0008006" key="3">
    <source>
        <dbReference type="Google" id="ProtNLM"/>
    </source>
</evidence>
<sequence length="68" mass="7886">MAKTKRKIVKTAAVYIRVGSMERFQKPKGNSSVDIIKELELYLSEQRKQHSKIERIASAFRGLETLDY</sequence>
<reference evidence="2" key="1">
    <citation type="submission" date="2015-07" db="EMBL/GenBank/DDBJ databases">
        <title>Fjat-10053 dsm26.</title>
        <authorList>
            <person name="Liu B."/>
            <person name="Wang J."/>
            <person name="Zhu Y."/>
            <person name="Liu G."/>
            <person name="Chen Q."/>
            <person name="Chen Z."/>
            <person name="Lan J."/>
            <person name="Che J."/>
            <person name="Ge C."/>
            <person name="Shi H."/>
            <person name="Pan Z."/>
            <person name="Liu X."/>
        </authorList>
    </citation>
    <scope>NUCLEOTIDE SEQUENCE [LARGE SCALE GENOMIC DNA]</scope>
    <source>
        <strain evidence="2">DSM 26</strain>
    </source>
</reference>
<organism evidence="1 2">
    <name type="scientific">Virgibacillus pantothenticus</name>
    <dbReference type="NCBI Taxonomy" id="1473"/>
    <lineage>
        <taxon>Bacteria</taxon>
        <taxon>Bacillati</taxon>
        <taxon>Bacillota</taxon>
        <taxon>Bacilli</taxon>
        <taxon>Bacillales</taxon>
        <taxon>Bacillaceae</taxon>
        <taxon>Virgibacillus</taxon>
    </lineage>
</organism>